<gene>
    <name evidence="1" type="ORF">VNO78_09829</name>
</gene>
<proteinExistence type="predicted"/>
<reference evidence="1 2" key="1">
    <citation type="submission" date="2024-01" db="EMBL/GenBank/DDBJ databases">
        <title>The genomes of 5 underutilized Papilionoideae crops provide insights into root nodulation and disease resistanc.</title>
        <authorList>
            <person name="Jiang F."/>
        </authorList>
    </citation>
    <scope>NUCLEOTIDE SEQUENCE [LARGE SCALE GENOMIC DNA]</scope>
    <source>
        <strain evidence="1">DUOXIRENSHENG_FW03</strain>
        <tissue evidence="1">Leaves</tissue>
    </source>
</reference>
<organism evidence="1 2">
    <name type="scientific">Psophocarpus tetragonolobus</name>
    <name type="common">Winged bean</name>
    <name type="synonym">Dolichos tetragonolobus</name>
    <dbReference type="NCBI Taxonomy" id="3891"/>
    <lineage>
        <taxon>Eukaryota</taxon>
        <taxon>Viridiplantae</taxon>
        <taxon>Streptophyta</taxon>
        <taxon>Embryophyta</taxon>
        <taxon>Tracheophyta</taxon>
        <taxon>Spermatophyta</taxon>
        <taxon>Magnoliopsida</taxon>
        <taxon>eudicotyledons</taxon>
        <taxon>Gunneridae</taxon>
        <taxon>Pentapetalae</taxon>
        <taxon>rosids</taxon>
        <taxon>fabids</taxon>
        <taxon>Fabales</taxon>
        <taxon>Fabaceae</taxon>
        <taxon>Papilionoideae</taxon>
        <taxon>50 kb inversion clade</taxon>
        <taxon>NPAAA clade</taxon>
        <taxon>indigoferoid/millettioid clade</taxon>
        <taxon>Phaseoleae</taxon>
        <taxon>Psophocarpus</taxon>
    </lineage>
</organism>
<protein>
    <submittedName>
        <fullName evidence="1">Uncharacterized protein</fullName>
    </submittedName>
</protein>
<dbReference type="EMBL" id="JAYMYS010000002">
    <property type="protein sequence ID" value="KAK7407767.1"/>
    <property type="molecule type" value="Genomic_DNA"/>
</dbReference>
<comment type="caution">
    <text evidence="1">The sequence shown here is derived from an EMBL/GenBank/DDBJ whole genome shotgun (WGS) entry which is preliminary data.</text>
</comment>
<accession>A0AAN9XTH1</accession>
<evidence type="ECO:0000313" key="2">
    <source>
        <dbReference type="Proteomes" id="UP001386955"/>
    </source>
</evidence>
<name>A0AAN9XTH1_PSOTE</name>
<sequence length="113" mass="12702">MIPGCNLVDKGCMLHDGHLNRKLNQEEKEMCEGNSGVHMQKLLKASKGIHIEGNAKDVSNVFSFEGHVLNVLEVVGMITIKQLIMTISWDHSRDLCRQVFSMFIGPISLRSEH</sequence>
<dbReference type="Proteomes" id="UP001386955">
    <property type="component" value="Unassembled WGS sequence"/>
</dbReference>
<dbReference type="AlphaFoldDB" id="A0AAN9XTH1"/>
<keyword evidence="2" id="KW-1185">Reference proteome</keyword>
<evidence type="ECO:0000313" key="1">
    <source>
        <dbReference type="EMBL" id="KAK7407767.1"/>
    </source>
</evidence>